<evidence type="ECO:0000259" key="1">
    <source>
        <dbReference type="PROSITE" id="PS50075"/>
    </source>
</evidence>
<organism evidence="2 3">
    <name type="scientific">Aliidongia dinghuensis</name>
    <dbReference type="NCBI Taxonomy" id="1867774"/>
    <lineage>
        <taxon>Bacteria</taxon>
        <taxon>Pseudomonadati</taxon>
        <taxon>Pseudomonadota</taxon>
        <taxon>Alphaproteobacteria</taxon>
        <taxon>Rhodospirillales</taxon>
        <taxon>Dongiaceae</taxon>
        <taxon>Aliidongia</taxon>
    </lineage>
</organism>
<protein>
    <recommendedName>
        <fullName evidence="1">Carrier domain-containing protein</fullName>
    </recommendedName>
</protein>
<dbReference type="AlphaFoldDB" id="A0A8J2Z0H5"/>
<keyword evidence="3" id="KW-1185">Reference proteome</keyword>
<evidence type="ECO:0000313" key="2">
    <source>
        <dbReference type="EMBL" id="GGF46759.1"/>
    </source>
</evidence>
<gene>
    <name evidence="2" type="ORF">GCM10011611_61450</name>
</gene>
<feature type="domain" description="Carrier" evidence="1">
    <location>
        <begin position="8"/>
        <end position="89"/>
    </location>
</feature>
<comment type="caution">
    <text evidence="2">The sequence shown here is derived from an EMBL/GenBank/DDBJ whole genome shotgun (WGS) entry which is preliminary data.</text>
</comment>
<dbReference type="PROSITE" id="PS50075">
    <property type="entry name" value="CARRIER"/>
    <property type="match status" value="1"/>
</dbReference>
<name>A0A8J2Z0H5_9PROT</name>
<dbReference type="EMBL" id="BMJQ01000024">
    <property type="protein sequence ID" value="GGF46759.1"/>
    <property type="molecule type" value="Genomic_DNA"/>
</dbReference>
<dbReference type="InterPro" id="IPR009081">
    <property type="entry name" value="PP-bd_ACP"/>
</dbReference>
<dbReference type="Gene3D" id="1.10.1200.10">
    <property type="entry name" value="ACP-like"/>
    <property type="match status" value="1"/>
</dbReference>
<proteinExistence type="predicted"/>
<dbReference type="Pfam" id="PF00550">
    <property type="entry name" value="PP-binding"/>
    <property type="match status" value="1"/>
</dbReference>
<dbReference type="SUPFAM" id="SSF47336">
    <property type="entry name" value="ACP-like"/>
    <property type="match status" value="1"/>
</dbReference>
<accession>A0A8J2Z0H5</accession>
<evidence type="ECO:0000313" key="3">
    <source>
        <dbReference type="Proteomes" id="UP000646365"/>
    </source>
</evidence>
<dbReference type="NCBIfam" id="NF006617">
    <property type="entry name" value="PRK09184.1"/>
    <property type="match status" value="1"/>
</dbReference>
<sequence length="91" mass="10270">MFGSNLMNENEIDLARLIVETLNLDFDIETADANTPLYGEGFGLDSIDILEVALAVSQRYGVKLRSDDENNVEIFKSLRALSNYIQENKQK</sequence>
<reference evidence="2" key="2">
    <citation type="submission" date="2020-09" db="EMBL/GenBank/DDBJ databases">
        <authorList>
            <person name="Sun Q."/>
            <person name="Zhou Y."/>
        </authorList>
    </citation>
    <scope>NUCLEOTIDE SEQUENCE</scope>
    <source>
        <strain evidence="2">CGMCC 1.15725</strain>
    </source>
</reference>
<reference evidence="2" key="1">
    <citation type="journal article" date="2014" name="Int. J. Syst. Evol. Microbiol.">
        <title>Complete genome sequence of Corynebacterium casei LMG S-19264T (=DSM 44701T), isolated from a smear-ripened cheese.</title>
        <authorList>
            <consortium name="US DOE Joint Genome Institute (JGI-PGF)"/>
            <person name="Walter F."/>
            <person name="Albersmeier A."/>
            <person name="Kalinowski J."/>
            <person name="Ruckert C."/>
        </authorList>
    </citation>
    <scope>NUCLEOTIDE SEQUENCE</scope>
    <source>
        <strain evidence="2">CGMCC 1.15725</strain>
    </source>
</reference>
<dbReference type="Proteomes" id="UP000646365">
    <property type="component" value="Unassembled WGS sequence"/>
</dbReference>
<dbReference type="InterPro" id="IPR036736">
    <property type="entry name" value="ACP-like_sf"/>
</dbReference>